<dbReference type="AlphaFoldDB" id="A0A199NQS4"/>
<dbReference type="GO" id="GO:0010125">
    <property type="term" value="P:mycothiol biosynthetic process"/>
    <property type="evidence" value="ECO:0007669"/>
    <property type="project" value="UniProtKB-UniRule"/>
</dbReference>
<feature type="binding site" evidence="10">
    <location>
        <position position="249"/>
    </location>
    <ligand>
        <name>Zn(2+)</name>
        <dbReference type="ChEBI" id="CHEBI:29105"/>
    </ligand>
</feature>
<feature type="binding site" evidence="10">
    <location>
        <position position="300"/>
    </location>
    <ligand>
        <name>L-cysteinyl-5'-AMP</name>
        <dbReference type="ChEBI" id="CHEBI:144924"/>
    </ligand>
</feature>
<dbReference type="InterPro" id="IPR024909">
    <property type="entry name" value="Cys-tRNA/MSH_ligase"/>
</dbReference>
<dbReference type="Gene3D" id="3.40.50.620">
    <property type="entry name" value="HUPs"/>
    <property type="match status" value="1"/>
</dbReference>
<proteinExistence type="inferred from homology"/>
<dbReference type="PRINTS" id="PR00983">
    <property type="entry name" value="TRNASYNTHCYS"/>
</dbReference>
<feature type="domain" description="tRNA synthetases class I catalytic" evidence="11">
    <location>
        <begin position="38"/>
        <end position="353"/>
    </location>
</feature>
<evidence type="ECO:0000259" key="11">
    <source>
        <dbReference type="Pfam" id="PF01406"/>
    </source>
</evidence>
<dbReference type="RefSeq" id="WP_064725694.1">
    <property type="nucleotide sequence ID" value="NZ_JBEYYV010000056.1"/>
</dbReference>
<dbReference type="GO" id="GO:0008270">
    <property type="term" value="F:zinc ion binding"/>
    <property type="evidence" value="ECO:0007669"/>
    <property type="project" value="UniProtKB-UniRule"/>
</dbReference>
<dbReference type="GO" id="GO:0005829">
    <property type="term" value="C:cytosol"/>
    <property type="evidence" value="ECO:0007669"/>
    <property type="project" value="TreeGrafter"/>
</dbReference>
<dbReference type="GO" id="GO:0004817">
    <property type="term" value="F:cysteine-tRNA ligase activity"/>
    <property type="evidence" value="ECO:0007669"/>
    <property type="project" value="TreeGrafter"/>
</dbReference>
<feature type="binding site" evidence="10">
    <location>
        <position position="245"/>
    </location>
    <ligand>
        <name>L-cysteinyl-5'-AMP</name>
        <dbReference type="ChEBI" id="CHEBI:144924"/>
    </ligand>
</feature>
<evidence type="ECO:0000313" key="13">
    <source>
        <dbReference type="Proteomes" id="UP000053171"/>
    </source>
</evidence>
<protein>
    <recommendedName>
        <fullName evidence="10">L-cysteine:1D-myo-inositol 2-amino-2-deoxy-alpha-D-glucopyranoside ligase</fullName>
        <shortName evidence="10">L-Cys:GlcN-Ins ligase</shortName>
        <ecNumber evidence="10">6.3.1.13</ecNumber>
    </recommendedName>
    <alternativeName>
        <fullName evidence="10">Mycothiol ligase</fullName>
        <shortName evidence="10">MSH ligase</shortName>
    </alternativeName>
</protein>
<keyword evidence="6 10" id="KW-0547">Nucleotide-binding</keyword>
<dbReference type="InterPro" id="IPR032678">
    <property type="entry name" value="tRNA-synt_1_cat_dom"/>
</dbReference>
<feature type="short sequence motif" description="'KMSKS' region" evidence="10">
    <location>
        <begin position="306"/>
        <end position="310"/>
    </location>
</feature>
<feature type="short sequence motif" description="'HIGH' region" evidence="10">
    <location>
        <begin position="45"/>
        <end position="55"/>
    </location>
</feature>
<organism evidence="12 13">
    <name type="scientific">Rothia kristinae</name>
    <dbReference type="NCBI Taxonomy" id="37923"/>
    <lineage>
        <taxon>Bacteria</taxon>
        <taxon>Bacillati</taxon>
        <taxon>Actinomycetota</taxon>
        <taxon>Actinomycetes</taxon>
        <taxon>Micrococcales</taxon>
        <taxon>Micrococcaceae</taxon>
        <taxon>Rothia</taxon>
    </lineage>
</organism>
<dbReference type="Pfam" id="PF01406">
    <property type="entry name" value="tRNA-synt_1e"/>
    <property type="match status" value="1"/>
</dbReference>
<feature type="binding site" evidence="10">
    <location>
        <begin position="81"/>
        <end position="83"/>
    </location>
    <ligand>
        <name>L-cysteinyl-5'-AMP</name>
        <dbReference type="ChEBI" id="CHEBI:144924"/>
    </ligand>
</feature>
<keyword evidence="5 10" id="KW-0479">Metal-binding</keyword>
<name>A0A199NQS4_9MICC</name>
<evidence type="ECO:0000256" key="1">
    <source>
        <dbReference type="ARBA" id="ARBA00003679"/>
    </source>
</evidence>
<dbReference type="Proteomes" id="UP000053171">
    <property type="component" value="Unassembled WGS sequence"/>
</dbReference>
<dbReference type="GO" id="GO:0006423">
    <property type="term" value="P:cysteinyl-tRNA aminoacylation"/>
    <property type="evidence" value="ECO:0007669"/>
    <property type="project" value="TreeGrafter"/>
</dbReference>
<keyword evidence="7 10" id="KW-0862">Zinc</keyword>
<dbReference type="Gene3D" id="1.20.120.640">
    <property type="entry name" value="Anticodon-binding domain of a subclass of class I aminoacyl-tRNA synthetases"/>
    <property type="match status" value="1"/>
</dbReference>
<keyword evidence="8 10" id="KW-0067">ATP-binding</keyword>
<evidence type="ECO:0000256" key="6">
    <source>
        <dbReference type="ARBA" id="ARBA00022741"/>
    </source>
</evidence>
<feature type="binding site" evidence="10">
    <location>
        <position position="58"/>
    </location>
    <ligand>
        <name>L-cysteinyl-5'-AMP</name>
        <dbReference type="ChEBI" id="CHEBI:144924"/>
    </ligand>
</feature>
<evidence type="ECO:0000256" key="2">
    <source>
        <dbReference type="ARBA" id="ARBA00007723"/>
    </source>
</evidence>
<evidence type="ECO:0000313" key="12">
    <source>
        <dbReference type="EMBL" id="OAX51439.1"/>
    </source>
</evidence>
<comment type="cofactor">
    <cofactor evidence="10">
        <name>Zn(2+)</name>
        <dbReference type="ChEBI" id="CHEBI:29105"/>
    </cofactor>
    <text evidence="10">Binds 1 zinc ion per subunit.</text>
</comment>
<evidence type="ECO:0000256" key="4">
    <source>
        <dbReference type="ARBA" id="ARBA00022598"/>
    </source>
</evidence>
<feature type="binding site" evidence="10">
    <location>
        <position position="274"/>
    </location>
    <ligand>
        <name>Zn(2+)</name>
        <dbReference type="ChEBI" id="CHEBI:29105"/>
    </ligand>
</feature>
<evidence type="ECO:0000256" key="9">
    <source>
        <dbReference type="ARBA" id="ARBA00048350"/>
    </source>
</evidence>
<sequence length="442" mass="49125">MKSWTATPWTPLPGHAPAPTLYDTRLARTEALPEAPTAGLYVCGITPYDATHMGHAATYVAFDLLHRALRDAGQEVTYVQNVTDVDDPLLERAEATGVDWRELAAEQTELFRTDMRALNVLPPAHYIGATEAVEWIVPWVETMLQRGTAYRVPGGPDEHGVPQPDGDVYFDVRAAADTEHDPARWFLGRVSGYTEEQMRPLFAERGGDPQRPGKRDPFDPLLWRVHRDGEPSWDGAALGRGRPGWHIECTVIADRFLGMPYTVQGGGSDLRFPHHEMGAGHAFAVTGQEMALRYAHTGMVGLDGEKMSKSRGNLVLVSTLRQRGEDPRAIRLAILAHHYREDWFWTDELLERSRERLRTWRHALQAAREAELTGPREGEAEADESPARRLLRQVRERLGDDLDAPGALRAVDAWADQALRGEGAGQAGLVRDLIAARLGVAL</sequence>
<evidence type="ECO:0000256" key="3">
    <source>
        <dbReference type="ARBA" id="ARBA00011245"/>
    </source>
</evidence>
<dbReference type="PANTHER" id="PTHR10890:SF3">
    <property type="entry name" value="CYSTEINE--TRNA LIGASE, CYTOPLASMIC"/>
    <property type="match status" value="1"/>
</dbReference>
<feature type="short sequence motif" description="'ERGGDP' region" evidence="10">
    <location>
        <begin position="204"/>
        <end position="209"/>
    </location>
</feature>
<dbReference type="HAMAP" id="MF_01697">
    <property type="entry name" value="MshC"/>
    <property type="match status" value="1"/>
</dbReference>
<feature type="binding site" evidence="10">
    <location>
        <position position="43"/>
    </location>
    <ligand>
        <name>Zn(2+)</name>
        <dbReference type="ChEBI" id="CHEBI:29105"/>
    </ligand>
</feature>
<evidence type="ECO:0000256" key="8">
    <source>
        <dbReference type="ARBA" id="ARBA00022840"/>
    </source>
</evidence>
<comment type="catalytic activity">
    <reaction evidence="9 10">
        <text>1D-myo-inositol 2-amino-2-deoxy-alpha-D-glucopyranoside + L-cysteine + ATP = 1D-myo-inositol 2-(L-cysteinylamino)-2-deoxy-alpha-D-glucopyranoside + AMP + diphosphate + H(+)</text>
        <dbReference type="Rhea" id="RHEA:26176"/>
        <dbReference type="ChEBI" id="CHEBI:15378"/>
        <dbReference type="ChEBI" id="CHEBI:30616"/>
        <dbReference type="ChEBI" id="CHEBI:33019"/>
        <dbReference type="ChEBI" id="CHEBI:35235"/>
        <dbReference type="ChEBI" id="CHEBI:58886"/>
        <dbReference type="ChEBI" id="CHEBI:58887"/>
        <dbReference type="ChEBI" id="CHEBI:456215"/>
        <dbReference type="EC" id="6.3.1.13"/>
    </reaction>
</comment>
<accession>A0A199NQS4</accession>
<dbReference type="NCBIfam" id="TIGR03447">
    <property type="entry name" value="mycothiol_MshC"/>
    <property type="match status" value="1"/>
</dbReference>
<comment type="similarity">
    <text evidence="2 10">Belongs to the class-I aminoacyl-tRNA synthetase family. MshC subfamily.</text>
</comment>
<evidence type="ECO:0000256" key="5">
    <source>
        <dbReference type="ARBA" id="ARBA00022723"/>
    </source>
</evidence>
<comment type="caution">
    <text evidence="12">The sequence shown here is derived from an EMBL/GenBank/DDBJ whole genome shotgun (WGS) entry which is preliminary data.</text>
</comment>
<dbReference type="InterPro" id="IPR014729">
    <property type="entry name" value="Rossmann-like_a/b/a_fold"/>
</dbReference>
<dbReference type="GO" id="GO:0005524">
    <property type="term" value="F:ATP binding"/>
    <property type="evidence" value="ECO:0007669"/>
    <property type="project" value="UniProtKB-KW"/>
</dbReference>
<dbReference type="SUPFAM" id="SSF52374">
    <property type="entry name" value="Nucleotidylyl transferase"/>
    <property type="match status" value="1"/>
</dbReference>
<dbReference type="EMBL" id="LJBJ02000019">
    <property type="protein sequence ID" value="OAX51439.1"/>
    <property type="molecule type" value="Genomic_DNA"/>
</dbReference>
<dbReference type="GO" id="GO:0035446">
    <property type="term" value="F:cysteine-glucosaminylinositol ligase activity"/>
    <property type="evidence" value="ECO:0007669"/>
    <property type="project" value="UniProtKB-UniRule"/>
</dbReference>
<dbReference type="InterPro" id="IPR017812">
    <property type="entry name" value="Mycothiol_ligase_MshC"/>
</dbReference>
<dbReference type="PANTHER" id="PTHR10890">
    <property type="entry name" value="CYSTEINYL-TRNA SYNTHETASE"/>
    <property type="match status" value="1"/>
</dbReference>
<keyword evidence="4 10" id="KW-0436">Ligase</keyword>
<evidence type="ECO:0000256" key="10">
    <source>
        <dbReference type="HAMAP-Rule" id="MF_01697"/>
    </source>
</evidence>
<gene>
    <name evidence="10" type="primary">mshC</name>
    <name evidence="12" type="ORF">AN277_0208835</name>
</gene>
<reference evidence="12" key="1">
    <citation type="submission" date="2016-06" db="EMBL/GenBank/DDBJ databases">
        <title>Identification of putative biosynthetic pathways for the production of bioactive secondary metabolites by the marine actinomycete Kocuria kristinae RUTW2-3.</title>
        <authorList>
            <person name="Waterworth S.C."/>
            <person name="Walmsley T.A."/>
            <person name="Matongo T."/>
            <person name="Davies-Coleman M.T."/>
            <person name="Dorrington R.A."/>
        </authorList>
    </citation>
    <scope>NUCLEOTIDE SEQUENCE [LARGE SCALE GENOMIC DNA]</scope>
    <source>
        <strain evidence="12">RUTW2-3</strain>
    </source>
</reference>
<comment type="subunit">
    <text evidence="3 10">Monomer.</text>
</comment>
<feature type="binding site" evidence="10">
    <location>
        <begin position="267"/>
        <end position="269"/>
    </location>
    <ligand>
        <name>L-cysteinyl-5'-AMP</name>
        <dbReference type="ChEBI" id="CHEBI:144924"/>
    </ligand>
</feature>
<evidence type="ECO:0000256" key="7">
    <source>
        <dbReference type="ARBA" id="ARBA00022833"/>
    </source>
</evidence>
<comment type="function">
    <text evidence="1 10">Catalyzes the ATP-dependent condensation of GlcN-Ins and L-cysteine to form L-Cys-GlcN-Ins.</text>
</comment>
<feature type="binding site" evidence="10">
    <location>
        <begin position="43"/>
        <end position="46"/>
    </location>
    <ligand>
        <name>L-cysteinyl-5'-AMP</name>
        <dbReference type="ChEBI" id="CHEBI:144924"/>
    </ligand>
</feature>
<keyword evidence="13" id="KW-1185">Reference proteome</keyword>
<dbReference type="EC" id="6.3.1.13" evidence="10"/>